<comment type="caution">
    <text evidence="3">The sequence shown here is derived from an EMBL/GenBank/DDBJ whole genome shotgun (WGS) entry which is preliminary data.</text>
</comment>
<organism evidence="3">
    <name type="scientific">Sesamum radiatum</name>
    <name type="common">Black benniseed</name>
    <dbReference type="NCBI Taxonomy" id="300843"/>
    <lineage>
        <taxon>Eukaryota</taxon>
        <taxon>Viridiplantae</taxon>
        <taxon>Streptophyta</taxon>
        <taxon>Embryophyta</taxon>
        <taxon>Tracheophyta</taxon>
        <taxon>Spermatophyta</taxon>
        <taxon>Magnoliopsida</taxon>
        <taxon>eudicotyledons</taxon>
        <taxon>Gunneridae</taxon>
        <taxon>Pentapetalae</taxon>
        <taxon>asterids</taxon>
        <taxon>lamiids</taxon>
        <taxon>Lamiales</taxon>
        <taxon>Pedaliaceae</taxon>
        <taxon>Sesamum</taxon>
    </lineage>
</organism>
<evidence type="ECO:0000259" key="2">
    <source>
        <dbReference type="Pfam" id="PF14624"/>
    </source>
</evidence>
<reference evidence="3" key="1">
    <citation type="submission" date="2020-06" db="EMBL/GenBank/DDBJ databases">
        <authorList>
            <person name="Li T."/>
            <person name="Hu X."/>
            <person name="Zhang T."/>
            <person name="Song X."/>
            <person name="Zhang H."/>
            <person name="Dai N."/>
            <person name="Sheng W."/>
            <person name="Hou X."/>
            <person name="Wei L."/>
        </authorList>
    </citation>
    <scope>NUCLEOTIDE SEQUENCE</scope>
    <source>
        <strain evidence="3">G02</strain>
        <tissue evidence="3">Leaf</tissue>
    </source>
</reference>
<proteinExistence type="predicted"/>
<dbReference type="Pfam" id="PF14624">
    <property type="entry name" value="Vwaint"/>
    <property type="match status" value="1"/>
</dbReference>
<feature type="region of interest" description="Disordered" evidence="1">
    <location>
        <begin position="64"/>
        <end position="86"/>
    </location>
</feature>
<sequence length="136" mass="15520">MQERMANRRVYETSGRAYVLSGLSSHSSQRATARGDSTDSTSLVRAYQTPSMADMVNLSQTMSFGNPSPRPAIRPTQSFPARPRPRGVFNSNVHEWEYGNVEMFFVRMMRKSDRGFPVLSPMDSVWRDDECSLFDR</sequence>
<feature type="region of interest" description="Disordered" evidence="1">
    <location>
        <begin position="22"/>
        <end position="42"/>
    </location>
</feature>
<dbReference type="AlphaFoldDB" id="A0AAW2W5R2"/>
<gene>
    <name evidence="3" type="ORF">Sradi_0399100</name>
</gene>
<accession>A0AAW2W5R2</accession>
<protein>
    <recommendedName>
        <fullName evidence="2">VWA-Hint protein Vwaint domain-containing protein</fullName>
    </recommendedName>
</protein>
<dbReference type="InterPro" id="IPR032838">
    <property type="entry name" value="Vwaint_dom"/>
</dbReference>
<name>A0AAW2W5R2_SESRA</name>
<feature type="compositionally biased region" description="Polar residues" evidence="1">
    <location>
        <begin position="22"/>
        <end position="31"/>
    </location>
</feature>
<evidence type="ECO:0000256" key="1">
    <source>
        <dbReference type="SAM" id="MobiDB-lite"/>
    </source>
</evidence>
<evidence type="ECO:0000313" key="3">
    <source>
        <dbReference type="EMBL" id="KAL0436912.1"/>
    </source>
</evidence>
<dbReference type="EMBL" id="JACGWJ010000002">
    <property type="protein sequence ID" value="KAL0436912.1"/>
    <property type="molecule type" value="Genomic_DNA"/>
</dbReference>
<feature type="domain" description="VWA-Hint protein Vwaint" evidence="2">
    <location>
        <begin position="1"/>
        <end position="60"/>
    </location>
</feature>
<reference evidence="3" key="2">
    <citation type="journal article" date="2024" name="Plant">
        <title>Genomic evolution and insights into agronomic trait innovations of Sesamum species.</title>
        <authorList>
            <person name="Miao H."/>
            <person name="Wang L."/>
            <person name="Qu L."/>
            <person name="Liu H."/>
            <person name="Sun Y."/>
            <person name="Le M."/>
            <person name="Wang Q."/>
            <person name="Wei S."/>
            <person name="Zheng Y."/>
            <person name="Lin W."/>
            <person name="Duan Y."/>
            <person name="Cao H."/>
            <person name="Xiong S."/>
            <person name="Wang X."/>
            <person name="Wei L."/>
            <person name="Li C."/>
            <person name="Ma Q."/>
            <person name="Ju M."/>
            <person name="Zhao R."/>
            <person name="Li G."/>
            <person name="Mu C."/>
            <person name="Tian Q."/>
            <person name="Mei H."/>
            <person name="Zhang T."/>
            <person name="Gao T."/>
            <person name="Zhang H."/>
        </authorList>
    </citation>
    <scope>NUCLEOTIDE SEQUENCE</scope>
    <source>
        <strain evidence="3">G02</strain>
    </source>
</reference>